<keyword evidence="14" id="KW-1185">Reference proteome</keyword>
<keyword evidence="2" id="KW-0964">Secreted</keyword>
<keyword evidence="3" id="KW-0053">Apoptosis</keyword>
<dbReference type="GO" id="GO:0005576">
    <property type="term" value="C:extracellular region"/>
    <property type="evidence" value="ECO:0007669"/>
    <property type="project" value="UniProtKB-SubCell"/>
</dbReference>
<keyword evidence="5" id="KW-0677">Repeat</keyword>
<name>A0AAE0RXP2_9BIVA</name>
<feature type="region of interest" description="Disordered" evidence="9">
    <location>
        <begin position="233"/>
        <end position="283"/>
    </location>
</feature>
<keyword evidence="7" id="KW-0325">Glycoprotein</keyword>
<reference evidence="13" key="3">
    <citation type="submission" date="2023-05" db="EMBL/GenBank/DDBJ databases">
        <authorList>
            <person name="Smith C.H."/>
        </authorList>
    </citation>
    <scope>NUCLEOTIDE SEQUENCE</scope>
    <source>
        <strain evidence="13">CHS0354</strain>
        <tissue evidence="13">Mantle</tissue>
    </source>
</reference>
<feature type="disulfide bond" evidence="8">
    <location>
        <begin position="58"/>
        <end position="73"/>
    </location>
</feature>
<sequence>MRLKELFVILRMVHAIQGHPDCGMYTAANGKSCFLCPPGYYKYSDCNENGKPAGCMPCPDGKFQITCNQATTCASCSSHCRWFNSVIKENCTATSDLVCECKPGYFLINQGGGNGVCNRHGQCPPGQGVSRPGTATVDVQCEPCVSGDNYSNITSGTQQCRKCSTCLTSVTSPCTPYQNTNCSSVTTTIADGLSQTSPSVIIAVCVLAVAVIVLGVGLLIYIFLKRRRRRNHAQENEAGQLPELQAAYGSESTPGPPIQNDTMISEPNTSTSENLTSTDLDIDTDPINLADVHQSETQIRAYTRQRVPHNQETINHTGDNNEDTYAKILSADTLHSELCSSPSNDLNDNTDLKQIIPNGPGNVSETVTQQPDRGGNSSFVTTDNLDSSRAKHVLNEKIVPM</sequence>
<keyword evidence="10" id="KW-1133">Transmembrane helix</keyword>
<evidence type="ECO:0000256" key="1">
    <source>
        <dbReference type="ARBA" id="ARBA00004613"/>
    </source>
</evidence>
<feature type="compositionally biased region" description="Polar residues" evidence="9">
    <location>
        <begin position="259"/>
        <end position="279"/>
    </location>
</feature>
<comment type="caution">
    <text evidence="8">Lacks conserved residue(s) required for the propagation of feature annotation.</text>
</comment>
<dbReference type="PROSITE" id="PS00652">
    <property type="entry name" value="TNFR_NGFR_1"/>
    <property type="match status" value="2"/>
</dbReference>
<dbReference type="SUPFAM" id="SSF57586">
    <property type="entry name" value="TNF receptor-like"/>
    <property type="match status" value="2"/>
</dbReference>
<dbReference type="SMART" id="SM00208">
    <property type="entry name" value="TNFR"/>
    <property type="match status" value="4"/>
</dbReference>
<evidence type="ECO:0000256" key="9">
    <source>
        <dbReference type="SAM" id="MobiDB-lite"/>
    </source>
</evidence>
<dbReference type="PANTHER" id="PTHR23097:SF181">
    <property type="entry name" value="CASPASE-8-LIKE"/>
    <property type="match status" value="1"/>
</dbReference>
<evidence type="ECO:0000256" key="11">
    <source>
        <dbReference type="SAM" id="SignalP"/>
    </source>
</evidence>
<evidence type="ECO:0000256" key="6">
    <source>
        <dbReference type="ARBA" id="ARBA00023157"/>
    </source>
</evidence>
<feature type="region of interest" description="Disordered" evidence="9">
    <location>
        <begin position="357"/>
        <end position="383"/>
    </location>
</feature>
<feature type="repeat" description="TNFR-Cys" evidence="8">
    <location>
        <begin position="143"/>
        <end position="182"/>
    </location>
</feature>
<feature type="transmembrane region" description="Helical" evidence="10">
    <location>
        <begin position="200"/>
        <end position="224"/>
    </location>
</feature>
<evidence type="ECO:0000256" key="2">
    <source>
        <dbReference type="ARBA" id="ARBA00022525"/>
    </source>
</evidence>
<feature type="domain" description="TNFR-Cys" evidence="12">
    <location>
        <begin position="57"/>
        <end position="99"/>
    </location>
</feature>
<dbReference type="PANTHER" id="PTHR23097">
    <property type="entry name" value="TUMOR NECROSIS FACTOR RECEPTOR SUPERFAMILY MEMBER"/>
    <property type="match status" value="1"/>
</dbReference>
<reference evidence="13" key="1">
    <citation type="journal article" date="2021" name="Genome Biol. Evol.">
        <title>A High-Quality Reference Genome for a Parasitic Bivalve with Doubly Uniparental Inheritance (Bivalvia: Unionida).</title>
        <authorList>
            <person name="Smith C.H."/>
        </authorList>
    </citation>
    <scope>NUCLEOTIDE SEQUENCE</scope>
    <source>
        <strain evidence="13">CHS0354</strain>
    </source>
</reference>
<dbReference type="InterPro" id="IPR001368">
    <property type="entry name" value="TNFR/NGFR_Cys_rich_reg"/>
</dbReference>
<keyword evidence="10" id="KW-0472">Membrane</keyword>
<feature type="domain" description="TNFR-Cys" evidence="12">
    <location>
        <begin position="143"/>
        <end position="182"/>
    </location>
</feature>
<dbReference type="Gene3D" id="2.10.50.10">
    <property type="entry name" value="Tumor Necrosis Factor Receptor, subunit A, domain 2"/>
    <property type="match status" value="3"/>
</dbReference>
<comment type="subcellular location">
    <subcellularLocation>
        <location evidence="1">Secreted</location>
    </subcellularLocation>
</comment>
<proteinExistence type="predicted"/>
<feature type="compositionally biased region" description="Polar residues" evidence="9">
    <location>
        <begin position="361"/>
        <end position="383"/>
    </location>
</feature>
<dbReference type="EMBL" id="JAEAOA010001006">
    <property type="protein sequence ID" value="KAK3581374.1"/>
    <property type="molecule type" value="Genomic_DNA"/>
</dbReference>
<evidence type="ECO:0000256" key="3">
    <source>
        <dbReference type="ARBA" id="ARBA00022703"/>
    </source>
</evidence>
<keyword evidence="6 8" id="KW-1015">Disulfide bond</keyword>
<feature type="chain" id="PRO_5041972314" description="TNFR-Cys domain-containing protein" evidence="11">
    <location>
        <begin position="19"/>
        <end position="401"/>
    </location>
</feature>
<dbReference type="InterPro" id="IPR052459">
    <property type="entry name" value="TNFRSF_decoy_receptor"/>
</dbReference>
<evidence type="ECO:0000259" key="12">
    <source>
        <dbReference type="PROSITE" id="PS50050"/>
    </source>
</evidence>
<accession>A0AAE0RXP2</accession>
<feature type="signal peptide" evidence="11">
    <location>
        <begin position="1"/>
        <end position="18"/>
    </location>
</feature>
<evidence type="ECO:0000313" key="14">
    <source>
        <dbReference type="Proteomes" id="UP001195483"/>
    </source>
</evidence>
<dbReference type="Pfam" id="PF00020">
    <property type="entry name" value="TNFR_c6"/>
    <property type="match status" value="1"/>
</dbReference>
<reference evidence="13" key="2">
    <citation type="journal article" date="2021" name="Genome Biol. Evol.">
        <title>Developing a high-quality reference genome for a parasitic bivalve with doubly uniparental inheritance (Bivalvia: Unionida).</title>
        <authorList>
            <person name="Smith C.H."/>
        </authorList>
    </citation>
    <scope>NUCLEOTIDE SEQUENCE</scope>
    <source>
        <strain evidence="13">CHS0354</strain>
        <tissue evidence="13">Mantle</tissue>
    </source>
</reference>
<dbReference type="Proteomes" id="UP001195483">
    <property type="component" value="Unassembled WGS sequence"/>
</dbReference>
<comment type="caution">
    <text evidence="13">The sequence shown here is derived from an EMBL/GenBank/DDBJ whole genome shotgun (WGS) entry which is preliminary data.</text>
</comment>
<organism evidence="13 14">
    <name type="scientific">Potamilus streckersoni</name>
    <dbReference type="NCBI Taxonomy" id="2493646"/>
    <lineage>
        <taxon>Eukaryota</taxon>
        <taxon>Metazoa</taxon>
        <taxon>Spiralia</taxon>
        <taxon>Lophotrochozoa</taxon>
        <taxon>Mollusca</taxon>
        <taxon>Bivalvia</taxon>
        <taxon>Autobranchia</taxon>
        <taxon>Heteroconchia</taxon>
        <taxon>Palaeoheterodonta</taxon>
        <taxon>Unionida</taxon>
        <taxon>Unionoidea</taxon>
        <taxon>Unionidae</taxon>
        <taxon>Ambleminae</taxon>
        <taxon>Lampsilini</taxon>
        <taxon>Potamilus</taxon>
    </lineage>
</organism>
<keyword evidence="4 11" id="KW-0732">Signal</keyword>
<gene>
    <name evidence="13" type="ORF">CHS0354_016220</name>
</gene>
<feature type="repeat" description="TNFR-Cys" evidence="8">
    <location>
        <begin position="57"/>
        <end position="99"/>
    </location>
</feature>
<keyword evidence="10" id="KW-0812">Transmembrane</keyword>
<dbReference type="CDD" id="cd12087">
    <property type="entry name" value="TM_EGFR-like"/>
    <property type="match status" value="1"/>
</dbReference>
<evidence type="ECO:0000313" key="13">
    <source>
        <dbReference type="EMBL" id="KAK3581374.1"/>
    </source>
</evidence>
<dbReference type="GO" id="GO:0006915">
    <property type="term" value="P:apoptotic process"/>
    <property type="evidence" value="ECO:0007669"/>
    <property type="project" value="UniProtKB-KW"/>
</dbReference>
<evidence type="ECO:0000256" key="4">
    <source>
        <dbReference type="ARBA" id="ARBA00022729"/>
    </source>
</evidence>
<feature type="domain" description="TNFR-Cys" evidence="12">
    <location>
        <begin position="100"/>
        <end position="141"/>
    </location>
</feature>
<feature type="disulfide bond" evidence="8">
    <location>
        <begin position="123"/>
        <end position="141"/>
    </location>
</feature>
<evidence type="ECO:0000256" key="8">
    <source>
        <dbReference type="PROSITE-ProRule" id="PRU00206"/>
    </source>
</evidence>
<feature type="repeat" description="TNFR-Cys" evidence="8">
    <location>
        <begin position="100"/>
        <end position="141"/>
    </location>
</feature>
<evidence type="ECO:0000256" key="7">
    <source>
        <dbReference type="ARBA" id="ARBA00023180"/>
    </source>
</evidence>
<dbReference type="AlphaFoldDB" id="A0AAE0RXP2"/>
<evidence type="ECO:0000256" key="10">
    <source>
        <dbReference type="SAM" id="Phobius"/>
    </source>
</evidence>
<dbReference type="PROSITE" id="PS50050">
    <property type="entry name" value="TNFR_NGFR_2"/>
    <property type="match status" value="3"/>
</dbReference>
<protein>
    <recommendedName>
        <fullName evidence="12">TNFR-Cys domain-containing protein</fullName>
    </recommendedName>
</protein>
<evidence type="ECO:0000256" key="5">
    <source>
        <dbReference type="ARBA" id="ARBA00022737"/>
    </source>
</evidence>